<feature type="chain" id="PRO_5041468780" description="Secreted protein" evidence="1">
    <location>
        <begin position="19"/>
        <end position="112"/>
    </location>
</feature>
<sequence>MLRFATVIFTLFSTAVLADVRCGDFTLTSSNDGFMHINGVRPESQKFTFLKGNGDYGNIKYEWMVKNNQPGKWLGMEYIKRNGNKRILNVQLAQADMSAPRQYATYDCLKTN</sequence>
<organism evidence="2 3">
    <name type="scientific">Citrobacter freundii</name>
    <dbReference type="NCBI Taxonomy" id="546"/>
    <lineage>
        <taxon>Bacteria</taxon>
        <taxon>Pseudomonadati</taxon>
        <taxon>Pseudomonadota</taxon>
        <taxon>Gammaproteobacteria</taxon>
        <taxon>Enterobacterales</taxon>
        <taxon>Enterobacteriaceae</taxon>
        <taxon>Citrobacter</taxon>
        <taxon>Citrobacter freundii complex</taxon>
    </lineage>
</organism>
<protein>
    <recommendedName>
        <fullName evidence="4">Secreted protein</fullName>
    </recommendedName>
</protein>
<evidence type="ECO:0000313" key="3">
    <source>
        <dbReference type="Proteomes" id="UP000215827"/>
    </source>
</evidence>
<reference evidence="2 3" key="1">
    <citation type="submission" date="2017-04" db="EMBL/GenBank/DDBJ databases">
        <title>Emergence of KPC-2-producing Citrobacter isolates from sediments of a Chinese river.</title>
        <authorList>
            <person name="Zheng B."/>
        </authorList>
    </citation>
    <scope>NUCLEOTIDE SEQUENCE [LARGE SCALE GENOMIC DNA]</scope>
    <source>
        <strain evidence="2 3">C191</strain>
    </source>
</reference>
<proteinExistence type="predicted"/>
<evidence type="ECO:0000256" key="1">
    <source>
        <dbReference type="SAM" id="SignalP"/>
    </source>
</evidence>
<dbReference type="EMBL" id="NEFA01000045">
    <property type="protein sequence ID" value="OYQ96416.1"/>
    <property type="molecule type" value="Genomic_DNA"/>
</dbReference>
<dbReference type="Proteomes" id="UP000215827">
    <property type="component" value="Unassembled WGS sequence"/>
</dbReference>
<evidence type="ECO:0000313" key="2">
    <source>
        <dbReference type="EMBL" id="OYQ96416.1"/>
    </source>
</evidence>
<comment type="caution">
    <text evidence="2">The sequence shown here is derived from an EMBL/GenBank/DDBJ whole genome shotgun (WGS) entry which is preliminary data.</text>
</comment>
<keyword evidence="1" id="KW-0732">Signal</keyword>
<evidence type="ECO:0008006" key="4">
    <source>
        <dbReference type="Google" id="ProtNLM"/>
    </source>
</evidence>
<name>A0AA44NHV4_CITFR</name>
<feature type="signal peptide" evidence="1">
    <location>
        <begin position="1"/>
        <end position="18"/>
    </location>
</feature>
<gene>
    <name evidence="2" type="ORF">B9P89_24515</name>
</gene>
<dbReference type="AlphaFoldDB" id="A0AA44NHV4"/>
<accession>A0AA44NHV4</accession>